<proteinExistence type="predicted"/>
<organism evidence="1 2">
    <name type="scientific">Variovorax guangxiensis</name>
    <dbReference type="NCBI Taxonomy" id="1775474"/>
    <lineage>
        <taxon>Bacteria</taxon>
        <taxon>Pseudomonadati</taxon>
        <taxon>Pseudomonadota</taxon>
        <taxon>Betaproteobacteria</taxon>
        <taxon>Burkholderiales</taxon>
        <taxon>Comamonadaceae</taxon>
        <taxon>Variovorax</taxon>
    </lineage>
</organism>
<evidence type="ECO:0000313" key="2">
    <source>
        <dbReference type="Proteomes" id="UP000524450"/>
    </source>
</evidence>
<evidence type="ECO:0000313" key="1">
    <source>
        <dbReference type="EMBL" id="MBB4220730.1"/>
    </source>
</evidence>
<dbReference type="InterPro" id="IPR017601">
    <property type="entry name" value="DGQHR-contain_dom"/>
</dbReference>
<dbReference type="AlphaFoldDB" id="A0A840FN66"/>
<gene>
    <name evidence="1" type="ORF">GGD71_001477</name>
</gene>
<reference evidence="1 2" key="1">
    <citation type="submission" date="2020-08" db="EMBL/GenBank/DDBJ databases">
        <title>Genomic Encyclopedia of Type Strains, Phase IV (KMG-V): Genome sequencing to study the core and pangenomes of soil and plant-associated prokaryotes.</title>
        <authorList>
            <person name="Whitman W."/>
        </authorList>
    </citation>
    <scope>NUCLEOTIDE SEQUENCE [LARGE SCALE GENOMIC DNA]</scope>
    <source>
        <strain evidence="1 2">34/80</strain>
    </source>
</reference>
<dbReference type="NCBIfam" id="TIGR03187">
    <property type="entry name" value="DGQHR"/>
    <property type="match status" value="1"/>
</dbReference>
<dbReference type="InterPro" id="IPR017642">
    <property type="entry name" value="DNA_S_mod_DndB"/>
</dbReference>
<dbReference type="CDD" id="cd16413">
    <property type="entry name" value="DGQHR_domain"/>
    <property type="match status" value="1"/>
</dbReference>
<name>A0A840FN66_9BURK</name>
<sequence>MIEEAPQSFDVPAIKLTQPMGDFFIASISHDRLVDISYFDVRRMVKDRDIEKYLGIQRPLNKDRAHELKQYVRTIDACFPTGIVLAVDGRCASFDEKTGRLTLSNYSDKDGNQVLYREIAKVLDGQHRIAGLEDFPKDERFDLNVSIFVDIELEDQAYIFSIVNISQTKVHKSLVYDLYELSQSRSPQRTAHNIAIGLDRAPDSPLQNRIKRLGSATPGRAREFLTQATVVESILPLITKDSTADRDVLKRLHAIARPSQDELRRMPFRGLFASEEDVKIYEIIKNYMTAISRRWNSAWQDTGKGAVLAKTNGYRAMMKVFPVIYLSLAKPGEMVADFKFLELLKKAKIEDFEFNTDNFQPGSSGESALANRLLEEIGLSRGTR</sequence>
<dbReference type="EMBL" id="JACIFZ010000001">
    <property type="protein sequence ID" value="MBB4220730.1"/>
    <property type="molecule type" value="Genomic_DNA"/>
</dbReference>
<dbReference type="Proteomes" id="UP000524450">
    <property type="component" value="Unassembled WGS sequence"/>
</dbReference>
<protein>
    <submittedName>
        <fullName evidence="1">DGQHR domain-containing protein</fullName>
    </submittedName>
</protein>
<dbReference type="RefSeq" id="WP_184636414.1">
    <property type="nucleotide sequence ID" value="NZ_JACIFZ010000001.1"/>
</dbReference>
<comment type="caution">
    <text evidence="1">The sequence shown here is derived from an EMBL/GenBank/DDBJ whole genome shotgun (WGS) entry which is preliminary data.</text>
</comment>
<dbReference type="Pfam" id="PF14072">
    <property type="entry name" value="DndB"/>
    <property type="match status" value="1"/>
</dbReference>
<accession>A0A840FN66</accession>